<keyword evidence="7 10" id="KW-1133">Transmembrane helix</keyword>
<evidence type="ECO:0000259" key="12">
    <source>
        <dbReference type="PROSITE" id="PS50929"/>
    </source>
</evidence>
<reference evidence="13 14" key="1">
    <citation type="submission" date="2010-12" db="EMBL/GenBank/DDBJ databases">
        <authorList>
            <person name="Muzny D."/>
            <person name="Qin X."/>
            <person name="Buhay C."/>
            <person name="Dugan-Rocha S."/>
            <person name="Ding Y."/>
            <person name="Chen G."/>
            <person name="Hawes A."/>
            <person name="Holder M."/>
            <person name="Jhangiani S."/>
            <person name="Johnson A."/>
            <person name="Khan Z."/>
            <person name="Li Z."/>
            <person name="Liu W."/>
            <person name="Liu X."/>
            <person name="Perez L."/>
            <person name="Shen H."/>
            <person name="Wang Q."/>
            <person name="Watt J."/>
            <person name="Xi L."/>
            <person name="Xin Y."/>
            <person name="Zhou J."/>
            <person name="Deng J."/>
            <person name="Jiang H."/>
            <person name="Liu Y."/>
            <person name="Qu J."/>
            <person name="Song X.-Z."/>
            <person name="Zhang L."/>
            <person name="Villasana D."/>
            <person name="Johnson A."/>
            <person name="Liu J."/>
            <person name="Liyanage D."/>
            <person name="Lorensuhewa L."/>
            <person name="Robinson T."/>
            <person name="Song A."/>
            <person name="Song B.-B."/>
            <person name="Dinh H."/>
            <person name="Thornton R."/>
            <person name="Coyle M."/>
            <person name="Francisco L."/>
            <person name="Jackson L."/>
            <person name="Javaid M."/>
            <person name="Korchina V."/>
            <person name="Kovar C."/>
            <person name="Mata R."/>
            <person name="Mathew T."/>
            <person name="Ngo R."/>
            <person name="Nguyen L."/>
            <person name="Nguyen N."/>
            <person name="Okwuonu G."/>
            <person name="Ongeri F."/>
            <person name="Pham C."/>
            <person name="Simmons D."/>
            <person name="Wilczek-Boney K."/>
            <person name="Hale W."/>
            <person name="Jakkamsetti A."/>
            <person name="Pham P."/>
            <person name="Ruth R."/>
            <person name="San Lucas F."/>
            <person name="Warren J."/>
            <person name="Zhang J."/>
            <person name="Zhao Z."/>
            <person name="Zhou C."/>
            <person name="Zhu D."/>
            <person name="Lee S."/>
            <person name="Bess C."/>
            <person name="Blankenburg K."/>
            <person name="Forbes L."/>
            <person name="Fu Q."/>
            <person name="Gubbala S."/>
            <person name="Hirani K."/>
            <person name="Jayaseelan J.C."/>
            <person name="Lara F."/>
            <person name="Munidasa M."/>
            <person name="Palculict T."/>
            <person name="Patil S."/>
            <person name="Pu L.-L."/>
            <person name="Saada N."/>
            <person name="Tang L."/>
            <person name="Weissenberger G."/>
            <person name="Zhu Y."/>
            <person name="Hemphill L."/>
            <person name="Shang Y."/>
            <person name="Youmans B."/>
            <person name="Ayvaz T."/>
            <person name="Ross M."/>
            <person name="Santibanez J."/>
            <person name="Aqrawi P."/>
            <person name="Gross S."/>
            <person name="Joshi V."/>
            <person name="Fowler G."/>
            <person name="Nazareth L."/>
            <person name="Reid J."/>
            <person name="Worley K."/>
            <person name="Petrosino J."/>
            <person name="Highlander S."/>
            <person name="Gibbs R."/>
        </authorList>
    </citation>
    <scope>NUCLEOTIDE SEQUENCE [LARGE SCALE GENOMIC DNA]</scope>
    <source>
        <strain evidence="13 14">DSM 10105</strain>
    </source>
</reference>
<dbReference type="Gene3D" id="1.20.1560.10">
    <property type="entry name" value="ABC transporter type 1, transmembrane domain"/>
    <property type="match status" value="1"/>
</dbReference>
<accession>E6JYA6</accession>
<dbReference type="InterPro" id="IPR011527">
    <property type="entry name" value="ABC1_TM_dom"/>
</dbReference>
<evidence type="ECO:0000313" key="13">
    <source>
        <dbReference type="EMBL" id="EFT83783.1"/>
    </source>
</evidence>
<dbReference type="GO" id="GO:0016887">
    <property type="term" value="F:ATP hydrolysis activity"/>
    <property type="evidence" value="ECO:0007669"/>
    <property type="project" value="InterPro"/>
</dbReference>
<evidence type="ECO:0000313" key="14">
    <source>
        <dbReference type="Proteomes" id="UP000004946"/>
    </source>
</evidence>
<dbReference type="PROSITE" id="PS50929">
    <property type="entry name" value="ABC_TM1F"/>
    <property type="match status" value="1"/>
</dbReference>
<dbReference type="GO" id="GO:0005524">
    <property type="term" value="F:ATP binding"/>
    <property type="evidence" value="ECO:0007669"/>
    <property type="project" value="UniProtKB-KW"/>
</dbReference>
<feature type="domain" description="ABC transmembrane type-1" evidence="12">
    <location>
        <begin position="17"/>
        <end position="299"/>
    </location>
</feature>
<keyword evidence="14" id="KW-1185">Reference proteome</keyword>
<dbReference type="SUPFAM" id="SSF52540">
    <property type="entry name" value="P-loop containing nucleoside triphosphate hydrolases"/>
    <property type="match status" value="1"/>
</dbReference>
<dbReference type="InterPro" id="IPR003593">
    <property type="entry name" value="AAA+_ATPase"/>
</dbReference>
<keyword evidence="2" id="KW-0813">Transport</keyword>
<evidence type="ECO:0000256" key="1">
    <source>
        <dbReference type="ARBA" id="ARBA00004651"/>
    </source>
</evidence>
<evidence type="ECO:0000256" key="10">
    <source>
        <dbReference type="SAM" id="Phobius"/>
    </source>
</evidence>
<evidence type="ECO:0000256" key="3">
    <source>
        <dbReference type="ARBA" id="ARBA00022475"/>
    </source>
</evidence>
<organism evidence="13 14">
    <name type="scientific">Parascardovia denticolens DSM 10105 = JCM 12538</name>
    <dbReference type="NCBI Taxonomy" id="864564"/>
    <lineage>
        <taxon>Bacteria</taxon>
        <taxon>Bacillati</taxon>
        <taxon>Actinomycetota</taxon>
        <taxon>Actinomycetes</taxon>
        <taxon>Bifidobacteriales</taxon>
        <taxon>Bifidobacteriaceae</taxon>
        <taxon>Parascardovia</taxon>
    </lineage>
</organism>
<keyword evidence="5" id="KW-0547">Nucleotide-binding</keyword>
<dbReference type="SMART" id="SM00382">
    <property type="entry name" value="AAA"/>
    <property type="match status" value="1"/>
</dbReference>
<sequence length="592" mass="65432">MLRIWRKYLTPYWWQVLILVVFQVAQTILNLYLPNLQADIINKGVATADTSKVYHIGWAMVGVAIVQIIANIIASYLSTRLGMRLGYEARRDFFSSVEDFSLNELEKFSVGSLITRSTNDVQQVQQATMMALMIILQAPIMLIGGIIMAIQQNASLTRSIVIVIPVVLIVAGILLSQMGPLFKRLQKGLDTLNRLIREQVAGVRVIRAFVREKTEAGRFQKANKDVYDILIPVGRLMSIMIPIMFFIVNLSNVAIMWFGGKLIESGDMQIGSLQAFIQYLMVIFIGVMMAAMMSVMLPRASVAAGRIDEVLEARSSVQAPEHPYWPARPKGLIKFKDVSFRYAGAKDPVLSHISFTAEPGRTTAIIGSTGSGKSTIVRLVSRMFDVTEGQILIDGHDVREYDPARLNTLFGTVPQKALLFSGTVRSNMLFGDPQATDEQIWEALRIAQAGDFIAEEPGKLDAPVAEGGTNFSGGQKQRLCIARAILRNPKIYTFDDSFSALDVATDRRVRDALAPVTRQATQIIVTQRASSIRQADQILVMDDGRIVGRGSHDELMRTCTAYQEIVESQGGQGPDVESLALDGIPTSDKKED</sequence>
<feature type="transmembrane region" description="Helical" evidence="10">
    <location>
        <begin position="279"/>
        <end position="297"/>
    </location>
</feature>
<dbReference type="HOGENOM" id="CLU_000604_84_3_11"/>
<feature type="region of interest" description="Disordered" evidence="9">
    <location>
        <begin position="567"/>
        <end position="592"/>
    </location>
</feature>
<evidence type="ECO:0000256" key="9">
    <source>
        <dbReference type="SAM" id="MobiDB-lite"/>
    </source>
</evidence>
<evidence type="ECO:0000256" key="6">
    <source>
        <dbReference type="ARBA" id="ARBA00022840"/>
    </source>
</evidence>
<dbReference type="InterPro" id="IPR036640">
    <property type="entry name" value="ABC1_TM_sf"/>
</dbReference>
<dbReference type="Gene3D" id="3.40.50.300">
    <property type="entry name" value="P-loop containing nucleotide triphosphate hydrolases"/>
    <property type="match status" value="1"/>
</dbReference>
<dbReference type="PROSITE" id="PS50893">
    <property type="entry name" value="ABC_TRANSPORTER_2"/>
    <property type="match status" value="1"/>
</dbReference>
<evidence type="ECO:0000259" key="11">
    <source>
        <dbReference type="PROSITE" id="PS50893"/>
    </source>
</evidence>
<dbReference type="PANTHER" id="PTHR43394">
    <property type="entry name" value="ATP-DEPENDENT PERMEASE MDL1, MITOCHONDRIAL"/>
    <property type="match status" value="1"/>
</dbReference>
<dbReference type="Pfam" id="PF00005">
    <property type="entry name" value="ABC_tran"/>
    <property type="match status" value="1"/>
</dbReference>
<proteinExistence type="predicted"/>
<dbReference type="PATRIC" id="fig|864564.6.peg.925"/>
<feature type="transmembrane region" description="Helical" evidence="10">
    <location>
        <begin position="12"/>
        <end position="33"/>
    </location>
</feature>
<keyword evidence="6 13" id="KW-0067">ATP-binding</keyword>
<comment type="subcellular location">
    <subcellularLocation>
        <location evidence="1">Cell membrane</location>
        <topology evidence="1">Multi-pass membrane protein</topology>
    </subcellularLocation>
</comment>
<dbReference type="SUPFAM" id="SSF90123">
    <property type="entry name" value="ABC transporter transmembrane region"/>
    <property type="match status" value="1"/>
</dbReference>
<keyword evidence="3" id="KW-1003">Cell membrane</keyword>
<dbReference type="Proteomes" id="UP000004946">
    <property type="component" value="Chromosome"/>
</dbReference>
<feature type="transmembrane region" description="Helical" evidence="10">
    <location>
        <begin position="239"/>
        <end position="259"/>
    </location>
</feature>
<dbReference type="KEGG" id="pdo:PSDT_0842"/>
<dbReference type="AlphaFoldDB" id="E6JYA6"/>
<dbReference type="PROSITE" id="PS00211">
    <property type="entry name" value="ABC_TRANSPORTER_1"/>
    <property type="match status" value="1"/>
</dbReference>
<dbReference type="EMBL" id="AEON01000001">
    <property type="protein sequence ID" value="EFT83783.1"/>
    <property type="molecule type" value="Genomic_DNA"/>
</dbReference>
<dbReference type="Pfam" id="PF00664">
    <property type="entry name" value="ABC_membrane"/>
    <property type="match status" value="1"/>
</dbReference>
<keyword evidence="8 10" id="KW-0472">Membrane</keyword>
<keyword evidence="4 10" id="KW-0812">Transmembrane</keyword>
<evidence type="ECO:0000256" key="8">
    <source>
        <dbReference type="ARBA" id="ARBA00023136"/>
    </source>
</evidence>
<dbReference type="eggNOG" id="COG1132">
    <property type="taxonomic scope" value="Bacteria"/>
</dbReference>
<comment type="caution">
    <text evidence="13">The sequence shown here is derived from an EMBL/GenBank/DDBJ whole genome shotgun (WGS) entry which is preliminary data.</text>
</comment>
<dbReference type="InterPro" id="IPR039421">
    <property type="entry name" value="Type_1_exporter"/>
</dbReference>
<dbReference type="InterPro" id="IPR003439">
    <property type="entry name" value="ABC_transporter-like_ATP-bd"/>
</dbReference>
<protein>
    <submittedName>
        <fullName evidence="13">ABC transporter, ATP-binding protein</fullName>
    </submittedName>
</protein>
<feature type="transmembrane region" description="Helical" evidence="10">
    <location>
        <begin position="53"/>
        <end position="77"/>
    </location>
</feature>
<evidence type="ECO:0000256" key="7">
    <source>
        <dbReference type="ARBA" id="ARBA00022989"/>
    </source>
</evidence>
<dbReference type="PANTHER" id="PTHR43394:SF1">
    <property type="entry name" value="ATP-BINDING CASSETTE SUB-FAMILY B MEMBER 10, MITOCHONDRIAL"/>
    <property type="match status" value="1"/>
</dbReference>
<evidence type="ECO:0000256" key="5">
    <source>
        <dbReference type="ARBA" id="ARBA00022741"/>
    </source>
</evidence>
<dbReference type="InterPro" id="IPR017871">
    <property type="entry name" value="ABC_transporter-like_CS"/>
</dbReference>
<dbReference type="InterPro" id="IPR027417">
    <property type="entry name" value="P-loop_NTPase"/>
</dbReference>
<feature type="domain" description="ABC transporter" evidence="11">
    <location>
        <begin position="333"/>
        <end position="568"/>
    </location>
</feature>
<dbReference type="GO" id="GO:0015421">
    <property type="term" value="F:ABC-type oligopeptide transporter activity"/>
    <property type="evidence" value="ECO:0007669"/>
    <property type="project" value="TreeGrafter"/>
</dbReference>
<evidence type="ECO:0000256" key="4">
    <source>
        <dbReference type="ARBA" id="ARBA00022692"/>
    </source>
</evidence>
<dbReference type="RefSeq" id="WP_006289165.1">
    <property type="nucleotide sequence ID" value="NZ_AP012333.1"/>
</dbReference>
<feature type="transmembrane region" description="Helical" evidence="10">
    <location>
        <begin position="156"/>
        <end position="175"/>
    </location>
</feature>
<gene>
    <name evidence="13" type="ORF">HMPREF0620_0788</name>
</gene>
<evidence type="ECO:0000256" key="2">
    <source>
        <dbReference type="ARBA" id="ARBA00022448"/>
    </source>
</evidence>
<dbReference type="CDD" id="cd18548">
    <property type="entry name" value="ABC_6TM_Tm287_like"/>
    <property type="match status" value="1"/>
</dbReference>
<dbReference type="FunFam" id="3.40.50.300:FF:000854">
    <property type="entry name" value="Multidrug ABC transporter ATP-binding protein"/>
    <property type="match status" value="1"/>
</dbReference>
<dbReference type="GO" id="GO:0005886">
    <property type="term" value="C:plasma membrane"/>
    <property type="evidence" value="ECO:0007669"/>
    <property type="project" value="UniProtKB-SubCell"/>
</dbReference>
<name>E6JYA6_PARDN</name>
<feature type="transmembrane region" description="Helical" evidence="10">
    <location>
        <begin position="130"/>
        <end position="150"/>
    </location>
</feature>